<evidence type="ECO:0000313" key="4">
    <source>
        <dbReference type="EMBL" id="WTW73214.1"/>
    </source>
</evidence>
<dbReference type="InterPro" id="IPR006311">
    <property type="entry name" value="TAT_signal"/>
</dbReference>
<reference evidence="4" key="1">
    <citation type="submission" date="2022-10" db="EMBL/GenBank/DDBJ databases">
        <title>The complete genomes of actinobacterial strains from the NBC collection.</title>
        <authorList>
            <person name="Joergensen T.S."/>
            <person name="Alvarez Arevalo M."/>
            <person name="Sterndorff E.B."/>
            <person name="Faurdal D."/>
            <person name="Vuksanovic O."/>
            <person name="Mourched A.-S."/>
            <person name="Charusanti P."/>
            <person name="Shaw S."/>
            <person name="Blin K."/>
            <person name="Weber T."/>
        </authorList>
    </citation>
    <scope>NUCLEOTIDE SEQUENCE</scope>
    <source>
        <strain evidence="4">NBC_00008</strain>
    </source>
</reference>
<dbReference type="SUPFAM" id="SSF50370">
    <property type="entry name" value="Ricin B-like lectins"/>
    <property type="match status" value="2"/>
</dbReference>
<dbReference type="CDD" id="cd15482">
    <property type="entry name" value="Sialidase_non-viral"/>
    <property type="match status" value="1"/>
</dbReference>
<evidence type="ECO:0000259" key="3">
    <source>
        <dbReference type="SMART" id="SM00458"/>
    </source>
</evidence>
<dbReference type="InterPro" id="IPR000772">
    <property type="entry name" value="Ricin_B_lectin"/>
</dbReference>
<evidence type="ECO:0000256" key="1">
    <source>
        <dbReference type="SAM" id="MobiDB-lite"/>
    </source>
</evidence>
<feature type="region of interest" description="Disordered" evidence="1">
    <location>
        <begin position="409"/>
        <end position="445"/>
    </location>
</feature>
<accession>A0AAU2W1N1</accession>
<feature type="domain" description="Ricin B lectin" evidence="3">
    <location>
        <begin position="37"/>
        <end position="160"/>
    </location>
</feature>
<sequence length="704" mass="74683">MKQRTGRRAGLAAASALTMAVATGVAGLPAANAAAASGTVTIGGKCLDVTDGSSANGTAIQLFDCNGGSAQQFSWADDGTVKVLGKCLDVTGGSDANGARVQLYDCARVNQQKFKHLPDGTIYSAKSGKCVAVLGEVANNARTGLAPCDPKQAAQNWAAESAPGPKYSLSAGAPVEYANPDDTPAGVFTAKDGRFYYQQAHALYSADDPREWNFFSGDDFDSARLDPISGAVNPANEHDRNDDTTWRCNNSPTGKEATSAPDTSGYAHPNYCDLAGVWVDPDSGDWYGLVHNEFTPQPFGDGMHYDGIDYAVSRDQGRTWSIEDHVITSPYSTKRDDAGQFPKDTYDYGDGDPRLFVDNASGYFYVFYADRVLNKSGGGSVWHQHVARAPVAGKMAPSSWKKWHDGAWQSPGTGGEESNIIPADGNGTGYTAPGDEYKPSTAGKAADQVAQGTMPDNSQLTVMNITWSAYLGKYIGTPQNNIAQATETDSPLHFYATDDLATQKWEDIGSVAENQNASWYRWFLDSGSRTTSSVVGRTFRSYCSFYCDTYTGEYADITIEPTSKTALPVSPTGGKSREIKAANGRSLALSGGKAQKWKVTSTGDGFYTVAGPDGRPLRVADGASGRAWGARVSLSAKGAKVAATSQWYLQKVVKSPAEGGASQATGEYRLVNRHSGLALSIDGHGSVSTAPQRADAAQMVSFRP</sequence>
<dbReference type="PROSITE" id="PS51318">
    <property type="entry name" value="TAT"/>
    <property type="match status" value="1"/>
</dbReference>
<feature type="compositionally biased region" description="Basic and acidic residues" evidence="1">
    <location>
        <begin position="236"/>
        <end position="245"/>
    </location>
</feature>
<keyword evidence="2" id="KW-0732">Signal</keyword>
<dbReference type="Gene3D" id="2.80.10.50">
    <property type="match status" value="3"/>
</dbReference>
<dbReference type="CDD" id="cd23451">
    <property type="entry name" value="beta-trefoil_Ricin_laminarinase"/>
    <property type="match status" value="1"/>
</dbReference>
<feature type="chain" id="PRO_5043401737" evidence="2">
    <location>
        <begin position="27"/>
        <end position="704"/>
    </location>
</feature>
<name>A0AAU2W1N1_9ACTN</name>
<feature type="region of interest" description="Disordered" evidence="1">
    <location>
        <begin position="684"/>
        <end position="704"/>
    </location>
</feature>
<evidence type="ECO:0000256" key="2">
    <source>
        <dbReference type="SAM" id="SignalP"/>
    </source>
</evidence>
<proteinExistence type="predicted"/>
<dbReference type="AlphaFoldDB" id="A0AAU2W1N1"/>
<dbReference type="SMART" id="SM00458">
    <property type="entry name" value="RICIN"/>
    <property type="match status" value="1"/>
</dbReference>
<dbReference type="EMBL" id="CP108313">
    <property type="protein sequence ID" value="WTW73214.1"/>
    <property type="molecule type" value="Genomic_DNA"/>
</dbReference>
<feature type="region of interest" description="Disordered" evidence="1">
    <location>
        <begin position="232"/>
        <end position="262"/>
    </location>
</feature>
<dbReference type="Pfam" id="PF00652">
    <property type="entry name" value="Ricin_B_lectin"/>
    <property type="match status" value="1"/>
</dbReference>
<dbReference type="InterPro" id="IPR035992">
    <property type="entry name" value="Ricin_B-like_lectins"/>
</dbReference>
<feature type="signal peptide" evidence="2">
    <location>
        <begin position="1"/>
        <end position="26"/>
    </location>
</feature>
<gene>
    <name evidence="4" type="ORF">OG398_35780</name>
</gene>
<organism evidence="4">
    <name type="scientific">Streptomyces sp. NBC_00008</name>
    <dbReference type="NCBI Taxonomy" id="2903610"/>
    <lineage>
        <taxon>Bacteria</taxon>
        <taxon>Bacillati</taxon>
        <taxon>Actinomycetota</taxon>
        <taxon>Actinomycetes</taxon>
        <taxon>Kitasatosporales</taxon>
        <taxon>Streptomycetaceae</taxon>
        <taxon>Streptomyces</taxon>
    </lineage>
</organism>
<dbReference type="PROSITE" id="PS50231">
    <property type="entry name" value="RICIN_B_LECTIN"/>
    <property type="match status" value="1"/>
</dbReference>
<protein>
    <submittedName>
        <fullName evidence="4">Ricin-type beta-trefoil lectin domain protein</fullName>
    </submittedName>
</protein>